<feature type="transmembrane region" description="Helical" evidence="2">
    <location>
        <begin position="16"/>
        <end position="36"/>
    </location>
</feature>
<keyword evidence="2" id="KW-0812">Transmembrane</keyword>
<comment type="caution">
    <text evidence="3">The sequence shown here is derived from an EMBL/GenBank/DDBJ whole genome shotgun (WGS) entry which is preliminary data.</text>
</comment>
<keyword evidence="2" id="KW-1133">Transmembrane helix</keyword>
<sequence length="246" mass="26908">MNMNGEPDRPPVGDSLGLGDSITGLFALNGILMALYSREKTGRGQHIDVAMVDSLMAMMMSSFAQYDLLGCDNVRTGNRIPAGYPYDMFAARDGYVFLSCAKFDEFTPFAEALGMPELASDERFSTNKARLENSGALFEIINGWTKTRSRAEIIEIFDKKLQLCAPVLRASEVMDSPQVKAREMIVEADDAVLGSYRMQGIPVKMSATPGQPGRGAPALGEHTDEILRELGFGDDKIADLHENNIV</sequence>
<dbReference type="Gene3D" id="3.30.1540.10">
    <property type="entry name" value="formyl-coa transferase, domain 3"/>
    <property type="match status" value="1"/>
</dbReference>
<dbReference type="GO" id="GO:0008410">
    <property type="term" value="F:CoA-transferase activity"/>
    <property type="evidence" value="ECO:0007669"/>
    <property type="project" value="TreeGrafter"/>
</dbReference>
<dbReference type="PANTHER" id="PTHR48207">
    <property type="entry name" value="SUCCINATE--HYDROXYMETHYLGLUTARATE COA-TRANSFERASE"/>
    <property type="match status" value="1"/>
</dbReference>
<dbReference type="Gene3D" id="3.40.50.10540">
    <property type="entry name" value="Crotonobetainyl-coa:carnitine coa-transferase, domain 1"/>
    <property type="match status" value="1"/>
</dbReference>
<dbReference type="InterPro" id="IPR003673">
    <property type="entry name" value="CoA-Trfase_fam_III"/>
</dbReference>
<dbReference type="SUPFAM" id="SSF89796">
    <property type="entry name" value="CoA-transferase family III (CaiB/BaiF)"/>
    <property type="match status" value="1"/>
</dbReference>
<evidence type="ECO:0000313" key="3">
    <source>
        <dbReference type="EMBL" id="MPM92974.1"/>
    </source>
</evidence>
<accession>A0A645DTY6</accession>
<name>A0A645DTY6_9ZZZZ</name>
<dbReference type="InterPro" id="IPR023606">
    <property type="entry name" value="CoA-Trfase_III_dom_1_sf"/>
</dbReference>
<keyword evidence="2" id="KW-0472">Membrane</keyword>
<dbReference type="PANTHER" id="PTHR48207:SF3">
    <property type="entry name" value="SUCCINATE--HYDROXYMETHYLGLUTARATE COA-TRANSFERASE"/>
    <property type="match status" value="1"/>
</dbReference>
<keyword evidence="1 3" id="KW-0808">Transferase</keyword>
<dbReference type="InterPro" id="IPR044855">
    <property type="entry name" value="CoA-Trfase_III_dom3_sf"/>
</dbReference>
<reference evidence="3" key="1">
    <citation type="submission" date="2019-08" db="EMBL/GenBank/DDBJ databases">
        <authorList>
            <person name="Kucharzyk K."/>
            <person name="Murdoch R.W."/>
            <person name="Higgins S."/>
            <person name="Loffler F."/>
        </authorList>
    </citation>
    <scope>NUCLEOTIDE SEQUENCE</scope>
</reference>
<proteinExistence type="predicted"/>
<organism evidence="3">
    <name type="scientific">bioreactor metagenome</name>
    <dbReference type="NCBI Taxonomy" id="1076179"/>
    <lineage>
        <taxon>unclassified sequences</taxon>
        <taxon>metagenomes</taxon>
        <taxon>ecological metagenomes</taxon>
    </lineage>
</organism>
<dbReference type="Pfam" id="PF02515">
    <property type="entry name" value="CoA_transf_3"/>
    <property type="match status" value="1"/>
</dbReference>
<evidence type="ECO:0000256" key="2">
    <source>
        <dbReference type="SAM" id="Phobius"/>
    </source>
</evidence>
<dbReference type="AlphaFoldDB" id="A0A645DTY6"/>
<gene>
    <name evidence="3" type="primary">yfdE_9</name>
    <name evidence="3" type="ORF">SDC9_140110</name>
</gene>
<protein>
    <submittedName>
        <fullName evidence="3">Acetyl-CoA:oxalate CoA-transferase</fullName>
        <ecNumber evidence="3">2.8.3.19</ecNumber>
    </submittedName>
</protein>
<dbReference type="EMBL" id="VSSQ01039840">
    <property type="protein sequence ID" value="MPM92974.1"/>
    <property type="molecule type" value="Genomic_DNA"/>
</dbReference>
<dbReference type="InterPro" id="IPR050483">
    <property type="entry name" value="CoA-transferase_III_domain"/>
</dbReference>
<evidence type="ECO:0000256" key="1">
    <source>
        <dbReference type="ARBA" id="ARBA00022679"/>
    </source>
</evidence>
<dbReference type="EC" id="2.8.3.19" evidence="3"/>